<sequence>MAGAENKILLVEDNETNQVLAKEILESYNYSVDIAEKGREALDKIQADKYDCVLMDIQLPGLNGYEATRIIRNELNF</sequence>
<proteinExistence type="predicted"/>
<dbReference type="EMBL" id="FNGO01000003">
    <property type="protein sequence ID" value="SDL27706.1"/>
    <property type="molecule type" value="Genomic_DNA"/>
</dbReference>
<feature type="modified residue" description="4-aspartylphosphate" evidence="5">
    <location>
        <position position="56"/>
    </location>
</feature>
<evidence type="ECO:0000259" key="6">
    <source>
        <dbReference type="PROSITE" id="PS50110"/>
    </source>
</evidence>
<keyword evidence="2 5" id="KW-0597">Phosphoprotein</keyword>
<comment type="function">
    <text evidence="4">May play the central regulatory role in sporulation. It may be an element of the effector pathway responsible for the activation of sporulation genes in response to nutritional stress. Spo0A may act in concert with spo0H (a sigma factor) to control the expression of some genes that are critical to the sporulation process.</text>
</comment>
<dbReference type="PANTHER" id="PTHR45339:SF1">
    <property type="entry name" value="HYBRID SIGNAL TRANSDUCTION HISTIDINE KINASE J"/>
    <property type="match status" value="1"/>
</dbReference>
<reference evidence="7 8" key="1">
    <citation type="submission" date="2016-10" db="EMBL/GenBank/DDBJ databases">
        <authorList>
            <person name="de Groot N.N."/>
        </authorList>
    </citation>
    <scope>NUCLEOTIDE SEQUENCE [LARGE SCALE GENOMIC DNA]</scope>
    <source>
        <strain evidence="7 8">SLAS-1</strain>
    </source>
</reference>
<evidence type="ECO:0000313" key="8">
    <source>
        <dbReference type="Proteomes" id="UP000199476"/>
    </source>
</evidence>
<dbReference type="Gene3D" id="3.40.50.2300">
    <property type="match status" value="1"/>
</dbReference>
<dbReference type="CDD" id="cd17546">
    <property type="entry name" value="REC_hyHK_CKI1_RcsC-like"/>
    <property type="match status" value="1"/>
</dbReference>
<evidence type="ECO:0000256" key="3">
    <source>
        <dbReference type="ARBA" id="ARBA00023012"/>
    </source>
</evidence>
<keyword evidence="3" id="KW-0902">Two-component regulatory system</keyword>
<dbReference type="RefSeq" id="WP_089758180.1">
    <property type="nucleotide sequence ID" value="NZ_FNGO01000003.1"/>
</dbReference>
<organism evidence="7 8">
    <name type="scientific">Halarsenatibacter silvermanii</name>
    <dbReference type="NCBI Taxonomy" id="321763"/>
    <lineage>
        <taxon>Bacteria</taxon>
        <taxon>Bacillati</taxon>
        <taxon>Bacillota</taxon>
        <taxon>Clostridia</taxon>
        <taxon>Halanaerobiales</taxon>
        <taxon>Halarsenatibacteraceae</taxon>
        <taxon>Halarsenatibacter</taxon>
    </lineage>
</organism>
<feature type="domain" description="Response regulatory" evidence="6">
    <location>
        <begin position="7"/>
        <end position="77"/>
    </location>
</feature>
<dbReference type="AlphaFoldDB" id="A0A1G9IRQ3"/>
<evidence type="ECO:0000256" key="1">
    <source>
        <dbReference type="ARBA" id="ARBA00018672"/>
    </source>
</evidence>
<protein>
    <recommendedName>
        <fullName evidence="1">Stage 0 sporulation protein A homolog</fullName>
    </recommendedName>
</protein>
<dbReference type="InterPro" id="IPR011006">
    <property type="entry name" value="CheY-like_superfamily"/>
</dbReference>
<dbReference type="PANTHER" id="PTHR45339">
    <property type="entry name" value="HYBRID SIGNAL TRANSDUCTION HISTIDINE KINASE J"/>
    <property type="match status" value="1"/>
</dbReference>
<dbReference type="SUPFAM" id="SSF52172">
    <property type="entry name" value="CheY-like"/>
    <property type="match status" value="1"/>
</dbReference>
<dbReference type="STRING" id="321763.SAMN04488692_10343"/>
<keyword evidence="8" id="KW-1185">Reference proteome</keyword>
<dbReference type="GO" id="GO:0000160">
    <property type="term" value="P:phosphorelay signal transduction system"/>
    <property type="evidence" value="ECO:0007669"/>
    <property type="project" value="UniProtKB-KW"/>
</dbReference>
<gene>
    <name evidence="7" type="ORF">SAMN04488692_10343</name>
</gene>
<dbReference type="PROSITE" id="PS50110">
    <property type="entry name" value="RESPONSE_REGULATORY"/>
    <property type="match status" value="1"/>
</dbReference>
<evidence type="ECO:0000256" key="4">
    <source>
        <dbReference type="ARBA" id="ARBA00024867"/>
    </source>
</evidence>
<dbReference type="Proteomes" id="UP000199476">
    <property type="component" value="Unassembled WGS sequence"/>
</dbReference>
<name>A0A1G9IRQ3_9FIRM</name>
<dbReference type="OrthoDB" id="254537at2"/>
<evidence type="ECO:0000313" key="7">
    <source>
        <dbReference type="EMBL" id="SDL27706.1"/>
    </source>
</evidence>
<evidence type="ECO:0000256" key="5">
    <source>
        <dbReference type="PROSITE-ProRule" id="PRU00169"/>
    </source>
</evidence>
<accession>A0A1G9IRQ3</accession>
<dbReference type="InterPro" id="IPR001789">
    <property type="entry name" value="Sig_transdc_resp-reg_receiver"/>
</dbReference>
<dbReference type="Pfam" id="PF00072">
    <property type="entry name" value="Response_reg"/>
    <property type="match status" value="1"/>
</dbReference>
<evidence type="ECO:0000256" key="2">
    <source>
        <dbReference type="ARBA" id="ARBA00022553"/>
    </source>
</evidence>